<name>A0ABD5B4L9_ELIMR</name>
<evidence type="ECO:0000313" key="2">
    <source>
        <dbReference type="Proteomes" id="UP001239265"/>
    </source>
</evidence>
<reference evidence="1 2" key="1">
    <citation type="submission" date="2023-06" db="EMBL/GenBank/DDBJ databases">
        <title>Nosocomial Elizabethkingia miricola genome.</title>
        <authorList>
            <person name="Morgado S."/>
            <person name="Fonseca E."/>
            <person name="Freitas F."/>
            <person name="Vicente A.C."/>
        </authorList>
    </citation>
    <scope>NUCLEOTIDE SEQUENCE [LARGE SCALE GENOMIC DNA]</scope>
    <source>
        <strain evidence="1 2">EM15</strain>
    </source>
</reference>
<dbReference type="AlphaFoldDB" id="A0ABD5B4L9"/>
<sequence length="63" mass="7187">MNTAVNKQLVFGKLKMTVISELLRNENCHANHYSLCRAEGVRGAIYMVERTQEDKFILIGKGF</sequence>
<comment type="caution">
    <text evidence="1">The sequence shown here is derived from an EMBL/GenBank/DDBJ whole genome shotgun (WGS) entry which is preliminary data.</text>
</comment>
<proteinExistence type="predicted"/>
<organism evidence="1 2">
    <name type="scientific">Elizabethkingia miricola</name>
    <name type="common">Chryseobacterium miricola</name>
    <dbReference type="NCBI Taxonomy" id="172045"/>
    <lineage>
        <taxon>Bacteria</taxon>
        <taxon>Pseudomonadati</taxon>
        <taxon>Bacteroidota</taxon>
        <taxon>Flavobacteriia</taxon>
        <taxon>Flavobacteriales</taxon>
        <taxon>Weeksellaceae</taxon>
        <taxon>Elizabethkingia</taxon>
    </lineage>
</organism>
<accession>A0ABD5B4L9</accession>
<dbReference type="RefSeq" id="WP_309046316.1">
    <property type="nucleotide sequence ID" value="NZ_JAUCQJ010000002.1"/>
</dbReference>
<dbReference type="EMBL" id="JAUCQJ010000002">
    <property type="protein sequence ID" value="MDQ8748368.1"/>
    <property type="molecule type" value="Genomic_DNA"/>
</dbReference>
<dbReference type="Proteomes" id="UP001239265">
    <property type="component" value="Unassembled WGS sequence"/>
</dbReference>
<gene>
    <name evidence="1" type="ORF">QT385_06945</name>
</gene>
<evidence type="ECO:0000313" key="1">
    <source>
        <dbReference type="EMBL" id="MDQ8748368.1"/>
    </source>
</evidence>
<protein>
    <submittedName>
        <fullName evidence="1">Uncharacterized protein</fullName>
    </submittedName>
</protein>